<dbReference type="SMART" id="SM00448">
    <property type="entry name" value="REC"/>
    <property type="match status" value="1"/>
</dbReference>
<dbReference type="EMBL" id="CP000158">
    <property type="protein sequence ID" value="ABI77960.1"/>
    <property type="molecule type" value="Genomic_DNA"/>
</dbReference>
<dbReference type="SUPFAM" id="SSF52172">
    <property type="entry name" value="CheY-like"/>
    <property type="match status" value="1"/>
</dbReference>
<feature type="domain" description="Response regulatory" evidence="2">
    <location>
        <begin position="57"/>
        <end position="171"/>
    </location>
</feature>
<sequence>MWARCREIVRRPDALPGFRAGTGSSGFIARGPVAATPDRASASAPEVPLFRCPVFVRVLLVDHNEQRRALVLEGLRDVSDMVVHFASGTLTMLDQIARHSPDLVIIACDTPARDTLEDLKRVTQTNPKPIVMFVDRSAPEETEEALRAGVAAYVVDGLSASRVRSVLDLAKARFRVMQDAREDIARARAQLEDRKAMDRAKGLLMKRRGIDEPAAFALLRKSAMDRCITIAAVAREILASEQLLGGEE</sequence>
<evidence type="ECO:0000259" key="3">
    <source>
        <dbReference type="PROSITE" id="PS50921"/>
    </source>
</evidence>
<evidence type="ECO:0000256" key="1">
    <source>
        <dbReference type="PROSITE-ProRule" id="PRU00169"/>
    </source>
</evidence>
<accession>Q0C014</accession>
<dbReference type="InterPro" id="IPR001789">
    <property type="entry name" value="Sig_transdc_resp-reg_receiver"/>
</dbReference>
<dbReference type="HOGENOM" id="CLU_000445_65_1_5"/>
<comment type="caution">
    <text evidence="1">Lacks conserved residue(s) required for the propagation of feature annotation.</text>
</comment>
<organism evidence="4 5">
    <name type="scientific">Hyphomonas neptunium (strain ATCC 15444)</name>
    <dbReference type="NCBI Taxonomy" id="228405"/>
    <lineage>
        <taxon>Bacteria</taxon>
        <taxon>Pseudomonadati</taxon>
        <taxon>Pseudomonadota</taxon>
        <taxon>Alphaproteobacteria</taxon>
        <taxon>Hyphomonadales</taxon>
        <taxon>Hyphomonadaceae</taxon>
        <taxon>Hyphomonas</taxon>
    </lineage>
</organism>
<dbReference type="Gene3D" id="3.40.50.2300">
    <property type="match status" value="1"/>
</dbReference>
<gene>
    <name evidence="4" type="primary">nasT</name>
    <name evidence="4" type="ordered locus">HNE_2233</name>
</gene>
<dbReference type="SMART" id="SM01012">
    <property type="entry name" value="ANTAR"/>
    <property type="match status" value="1"/>
</dbReference>
<reference evidence="4 5" key="1">
    <citation type="journal article" date="2006" name="J. Bacteriol.">
        <title>Comparative genomic evidence for a close relationship between the dimorphic prosthecate bacteria Hyphomonas neptunium and Caulobacter crescentus.</title>
        <authorList>
            <person name="Badger J.H."/>
            <person name="Hoover T.R."/>
            <person name="Brun Y.V."/>
            <person name="Weiner R.M."/>
            <person name="Laub M.T."/>
            <person name="Alexandre G."/>
            <person name="Mrazek J."/>
            <person name="Ren Q."/>
            <person name="Paulsen I.T."/>
            <person name="Nelson K.E."/>
            <person name="Khouri H.M."/>
            <person name="Radune D."/>
            <person name="Sosa J."/>
            <person name="Dodson R.J."/>
            <person name="Sullivan S.A."/>
            <person name="Rosovitz M.J."/>
            <person name="Madupu R."/>
            <person name="Brinkac L.M."/>
            <person name="Durkin A.S."/>
            <person name="Daugherty S.C."/>
            <person name="Kothari S.P."/>
            <person name="Giglio M.G."/>
            <person name="Zhou L."/>
            <person name="Haft D.H."/>
            <person name="Selengut J.D."/>
            <person name="Davidsen T.M."/>
            <person name="Yang Q."/>
            <person name="Zafar N."/>
            <person name="Ward N.L."/>
        </authorList>
    </citation>
    <scope>NUCLEOTIDE SEQUENCE [LARGE SCALE GENOMIC DNA]</scope>
    <source>
        <strain evidence="4 5">ATCC 15444</strain>
    </source>
</reference>
<dbReference type="Pfam" id="PF00072">
    <property type="entry name" value="Response_reg"/>
    <property type="match status" value="1"/>
</dbReference>
<dbReference type="InterPro" id="IPR005561">
    <property type="entry name" value="ANTAR"/>
</dbReference>
<dbReference type="InterPro" id="IPR011006">
    <property type="entry name" value="CheY-like_superfamily"/>
</dbReference>
<keyword evidence="5" id="KW-1185">Reference proteome</keyword>
<dbReference type="AlphaFoldDB" id="Q0C014"/>
<dbReference type="Gene3D" id="1.10.10.10">
    <property type="entry name" value="Winged helix-like DNA-binding domain superfamily/Winged helix DNA-binding domain"/>
    <property type="match status" value="1"/>
</dbReference>
<evidence type="ECO:0000259" key="2">
    <source>
        <dbReference type="PROSITE" id="PS50110"/>
    </source>
</evidence>
<dbReference type="Pfam" id="PF03861">
    <property type="entry name" value="ANTAR"/>
    <property type="match status" value="1"/>
</dbReference>
<dbReference type="GO" id="GO:0003723">
    <property type="term" value="F:RNA binding"/>
    <property type="evidence" value="ECO:0007669"/>
    <property type="project" value="InterPro"/>
</dbReference>
<dbReference type="STRING" id="228405.HNE_2233"/>
<dbReference type="PANTHER" id="PTHR43367">
    <property type="match status" value="1"/>
</dbReference>
<dbReference type="InterPro" id="IPR036388">
    <property type="entry name" value="WH-like_DNA-bd_sf"/>
</dbReference>
<dbReference type="PANTHER" id="PTHR43367:SF1">
    <property type="entry name" value="TWO-COMPONENT RESPONSE REGULATOR-LIKE APRR6-RELATED"/>
    <property type="match status" value="1"/>
</dbReference>
<evidence type="ECO:0000313" key="4">
    <source>
        <dbReference type="EMBL" id="ABI77960.1"/>
    </source>
</evidence>
<evidence type="ECO:0000313" key="5">
    <source>
        <dbReference type="Proteomes" id="UP000001959"/>
    </source>
</evidence>
<dbReference type="PROSITE" id="PS50110">
    <property type="entry name" value="RESPONSE_REGULATORY"/>
    <property type="match status" value="1"/>
</dbReference>
<dbReference type="eggNOG" id="COG3707">
    <property type="taxonomic scope" value="Bacteria"/>
</dbReference>
<name>Q0C014_HYPNA</name>
<dbReference type="GO" id="GO:0000160">
    <property type="term" value="P:phosphorelay signal transduction system"/>
    <property type="evidence" value="ECO:0007669"/>
    <property type="project" value="InterPro"/>
</dbReference>
<dbReference type="KEGG" id="hne:HNE_2233"/>
<feature type="domain" description="ANTAR" evidence="3">
    <location>
        <begin position="177"/>
        <end position="238"/>
    </location>
</feature>
<dbReference type="Proteomes" id="UP000001959">
    <property type="component" value="Chromosome"/>
</dbReference>
<protein>
    <submittedName>
        <fullName evidence="4">Response regulator NasT</fullName>
    </submittedName>
</protein>
<proteinExistence type="predicted"/>
<dbReference type="PROSITE" id="PS50921">
    <property type="entry name" value="ANTAR"/>
    <property type="match status" value="1"/>
</dbReference>